<dbReference type="EMBL" id="JAVLUS010000033">
    <property type="protein sequence ID" value="MDS1116738.1"/>
    <property type="molecule type" value="Genomic_DNA"/>
</dbReference>
<dbReference type="SUPFAM" id="SSF54690">
    <property type="entry name" value="Molybdopterin synthase subunit MoaE"/>
    <property type="match status" value="1"/>
</dbReference>
<comment type="caution">
    <text evidence="1">The sequence shown here is derived from an EMBL/GenBank/DDBJ whole genome shotgun (WGS) entry which is preliminary data.</text>
</comment>
<dbReference type="Proteomes" id="UP001265083">
    <property type="component" value="Unassembled WGS sequence"/>
</dbReference>
<dbReference type="CDD" id="cd00756">
    <property type="entry name" value="MoaE"/>
    <property type="match status" value="1"/>
</dbReference>
<accession>A0ABU2GZ53</accession>
<dbReference type="InterPro" id="IPR036563">
    <property type="entry name" value="MoaE_sf"/>
</dbReference>
<proteinExistence type="predicted"/>
<reference evidence="1 2" key="1">
    <citation type="submission" date="2023-08" db="EMBL/GenBank/DDBJ databases">
        <title>Bioegradation of LLDPE and BLDPE plastic by marine bacteria from coast plastic debris.</title>
        <authorList>
            <person name="Rong Z."/>
        </authorList>
    </citation>
    <scope>NUCLEOTIDE SEQUENCE [LARGE SCALE GENOMIC DNA]</scope>
    <source>
        <strain evidence="1 2">Z-2</strain>
    </source>
</reference>
<dbReference type="InterPro" id="IPR003448">
    <property type="entry name" value="Mopterin_biosynth_MoaE"/>
</dbReference>
<organism evidence="1 2">
    <name type="scientific">Gordonia westfalica</name>
    <dbReference type="NCBI Taxonomy" id="158898"/>
    <lineage>
        <taxon>Bacteria</taxon>
        <taxon>Bacillati</taxon>
        <taxon>Actinomycetota</taxon>
        <taxon>Actinomycetes</taxon>
        <taxon>Mycobacteriales</taxon>
        <taxon>Gordoniaceae</taxon>
        <taxon>Gordonia</taxon>
    </lineage>
</organism>
<evidence type="ECO:0000313" key="2">
    <source>
        <dbReference type="Proteomes" id="UP001265083"/>
    </source>
</evidence>
<evidence type="ECO:0000313" key="1">
    <source>
        <dbReference type="EMBL" id="MDS1116738.1"/>
    </source>
</evidence>
<keyword evidence="2" id="KW-1185">Reference proteome</keyword>
<name>A0ABU2GZ53_9ACTN</name>
<protein>
    <submittedName>
        <fullName evidence="1">Molybdenum cofactor biosynthesis protein MoaE</fullName>
    </submittedName>
</protein>
<sequence length="163" mass="17581">MATVSVDLLRGELGQKGVFRAAIADSPIDVSALEHWALTPECGALVTFRGVVRNHDHGRGVTAMKYESHPRASVFLERLVSQVAASHQVRVAAVHRTGALAIGDVALVVAIAAAHRKEAFAVCDQLVDLIKAEVPIWKHQAFENGQSEWVSECGADRPEGDRL</sequence>
<gene>
    <name evidence="1" type="ORF">RD149_23630</name>
</gene>
<dbReference type="RefSeq" id="WP_310952472.1">
    <property type="nucleotide sequence ID" value="NZ_JAVLUS010000033.1"/>
</dbReference>
<dbReference type="Pfam" id="PF02391">
    <property type="entry name" value="MoaE"/>
    <property type="match status" value="1"/>
</dbReference>
<dbReference type="PANTHER" id="PTHR23404">
    <property type="entry name" value="MOLYBDOPTERIN SYNTHASE RELATED"/>
    <property type="match status" value="1"/>
</dbReference>
<dbReference type="Gene3D" id="3.90.1170.40">
    <property type="entry name" value="Molybdopterin biosynthesis MoaE subunit"/>
    <property type="match status" value="1"/>
</dbReference>